<dbReference type="Proteomes" id="UP001277972">
    <property type="component" value="Unassembled WGS sequence"/>
</dbReference>
<sequence length="773" mass="87539">MKKQHLVMIGNGMAGLRTIEFLLKENSDLYDITIFGSEPYTNYSRIMLSSVLQGEATFADIMLNDWHWYEENNITLYPNETVVQIDSSQQVITTDKERQTSYDKLIIATGSNPFILPLPGNDKDGVMAFRTIDDCKAMFNAAKKHSTATVIGGGLLGLEAARGLLQLNMNVHVVHLADKLLNNQLDTTAAKLLQQTLEQQGMTFHLKKESAEILGDASVKGLRFKDGSIIDTDLVIMAVGIRPNVKLAQSAGLQINRGILVNDYLETNIANIYAVGECVEHRGTVYGLVKPLYEQAEVLAKKLTNNTASYNGSTLYTQLKISGVQLFSVGKMNETSDTKSIYTYDEIGKTYKKVLFEEDKAVGAVLYGDTSLSGKLLDIIQKQKFIPDQKKSTLLQPVKIEESYAAKLPKSEHICTCNSVSKGAIIERVLTNNLRSVNEIKQDTKASSSCGGCKPVVQELLTYMQSDYFHETVKDHRFCTCTVMTEDEVVDAIQKQQLTSFDLIFDHLNWQTTSGCATCQPALHYYLEMFYPERHRNTDFLYVDPKTNGYKEEDGTYTIVPQLYSGKVPIDQLKRISDGLIDYDIAAITLSTDQRIKITGIKKQDVRSLCNALNMTLHSFQPHSLRSIQIPESTLRRDQEKLLSLVEKIESRTEFINFPATMIIKAFCSKQDLSEHLFDLALLQTNGGWELVSNRRILCKTDKEEDIVQLVLAFLQYYRRTANFTEKITQWMERSGIVHIREVLFDDELQQMLREDLYQDQQKRKHSFAHQPQ</sequence>
<protein>
    <submittedName>
        <fullName evidence="1">Nitrite reductase large subunit NirB</fullName>
    </submittedName>
</protein>
<dbReference type="EMBL" id="JAWZSR010000001">
    <property type="protein sequence ID" value="MDX8044819.1"/>
    <property type="molecule type" value="Genomic_DNA"/>
</dbReference>
<reference evidence="1" key="1">
    <citation type="submission" date="2023-11" db="EMBL/GenBank/DDBJ databases">
        <title>Gracilibacillus pellucida a moderately halophilic bacterium isolated from saline soil in Xinjiang province.</title>
        <authorList>
            <person name="Zhang Z."/>
            <person name="Tan F."/>
            <person name="Wang Y."/>
            <person name="Xia M."/>
        </authorList>
    </citation>
    <scope>NUCLEOTIDE SEQUENCE</scope>
    <source>
        <strain evidence="1">S3-1-1</strain>
    </source>
</reference>
<evidence type="ECO:0000313" key="1">
    <source>
        <dbReference type="EMBL" id="MDX8044819.1"/>
    </source>
</evidence>
<accession>A0ACC6M1K3</accession>
<evidence type="ECO:0000313" key="2">
    <source>
        <dbReference type="Proteomes" id="UP001277972"/>
    </source>
</evidence>
<comment type="caution">
    <text evidence="1">The sequence shown here is derived from an EMBL/GenBank/DDBJ whole genome shotgun (WGS) entry which is preliminary data.</text>
</comment>
<keyword evidence="2" id="KW-1185">Reference proteome</keyword>
<name>A0ACC6M1K3_9BACI</name>
<proteinExistence type="predicted"/>
<organism evidence="1 2">
    <name type="scientific">Gracilibacillus pellucidus</name>
    <dbReference type="NCBI Taxonomy" id="3095368"/>
    <lineage>
        <taxon>Bacteria</taxon>
        <taxon>Bacillati</taxon>
        <taxon>Bacillota</taxon>
        <taxon>Bacilli</taxon>
        <taxon>Bacillales</taxon>
        <taxon>Bacillaceae</taxon>
        <taxon>Gracilibacillus</taxon>
    </lineage>
</organism>
<gene>
    <name evidence="1" type="primary">nirB</name>
    <name evidence="1" type="ORF">SH601_02370</name>
</gene>